<evidence type="ECO:0000313" key="2">
    <source>
        <dbReference type="EMBL" id="MEU5707930.1"/>
    </source>
</evidence>
<dbReference type="Pfam" id="PF19764">
    <property type="entry name" value="DUF6251"/>
    <property type="match status" value="1"/>
</dbReference>
<keyword evidence="1" id="KW-1133">Transmembrane helix</keyword>
<feature type="transmembrane region" description="Helical" evidence="1">
    <location>
        <begin position="80"/>
        <end position="102"/>
    </location>
</feature>
<reference evidence="2 3" key="1">
    <citation type="submission" date="2024-06" db="EMBL/GenBank/DDBJ databases">
        <title>The Natural Products Discovery Center: Release of the First 8490 Sequenced Strains for Exploring Actinobacteria Biosynthetic Diversity.</title>
        <authorList>
            <person name="Kalkreuter E."/>
            <person name="Kautsar S.A."/>
            <person name="Yang D."/>
            <person name="Bader C.D."/>
            <person name="Teijaro C.N."/>
            <person name="Fluegel L."/>
            <person name="Davis C.M."/>
            <person name="Simpson J.R."/>
            <person name="Lauterbach L."/>
            <person name="Steele A.D."/>
            <person name="Gui C."/>
            <person name="Meng S."/>
            <person name="Li G."/>
            <person name="Viehrig K."/>
            <person name="Ye F."/>
            <person name="Su P."/>
            <person name="Kiefer A.F."/>
            <person name="Nichols A."/>
            <person name="Cepeda A.J."/>
            <person name="Yan W."/>
            <person name="Fan B."/>
            <person name="Jiang Y."/>
            <person name="Adhikari A."/>
            <person name="Zheng C.-J."/>
            <person name="Schuster L."/>
            <person name="Cowan T.M."/>
            <person name="Smanski M.J."/>
            <person name="Chevrette M.G."/>
            <person name="De Carvalho L.P.S."/>
            <person name="Shen B."/>
        </authorList>
    </citation>
    <scope>NUCLEOTIDE SEQUENCE [LARGE SCALE GENOMIC DNA]</scope>
    <source>
        <strain evidence="2 3">NPDC020594</strain>
    </source>
</reference>
<dbReference type="EMBL" id="JBFAEG010000008">
    <property type="protein sequence ID" value="MEU5707930.1"/>
    <property type="molecule type" value="Genomic_DNA"/>
</dbReference>
<comment type="caution">
    <text evidence="2">The sequence shown here is derived from an EMBL/GenBank/DDBJ whole genome shotgun (WGS) entry which is preliminary data.</text>
</comment>
<feature type="transmembrane region" description="Helical" evidence="1">
    <location>
        <begin position="52"/>
        <end position="74"/>
    </location>
</feature>
<name>A0ABV3A7M3_9ACTN</name>
<evidence type="ECO:0000256" key="1">
    <source>
        <dbReference type="SAM" id="Phobius"/>
    </source>
</evidence>
<dbReference type="RefSeq" id="WP_030651348.1">
    <property type="nucleotide sequence ID" value="NZ_JBEXDP010000013.1"/>
</dbReference>
<keyword evidence="1" id="KW-0472">Membrane</keyword>
<sequence>MEQLPAHRPPTVVQLPDGCHVYAAPALPAQQPAGTQVVHIQQASPERTVQRVALRSGVGAGAVAAGVYLGPLLVRVLTASAASLMMLTFLAAVMSSGVVAAVRSVGGSHGKAAAKRLRRGC</sequence>
<keyword evidence="1" id="KW-0812">Transmembrane</keyword>
<organism evidence="2 3">
    <name type="scientific">Streptomyces flaveolus</name>
    <dbReference type="NCBI Taxonomy" id="67297"/>
    <lineage>
        <taxon>Bacteria</taxon>
        <taxon>Bacillati</taxon>
        <taxon>Actinomycetota</taxon>
        <taxon>Actinomycetes</taxon>
        <taxon>Kitasatosporales</taxon>
        <taxon>Streptomycetaceae</taxon>
        <taxon>Streptomyces</taxon>
    </lineage>
</organism>
<gene>
    <name evidence="2" type="ORF">AB0H04_13820</name>
</gene>
<keyword evidence="3" id="KW-1185">Reference proteome</keyword>
<proteinExistence type="predicted"/>
<protein>
    <submittedName>
        <fullName evidence="2">DUF6251 family protein</fullName>
    </submittedName>
</protein>
<dbReference type="Proteomes" id="UP001551011">
    <property type="component" value="Unassembled WGS sequence"/>
</dbReference>
<accession>A0ABV3A7M3</accession>
<evidence type="ECO:0000313" key="3">
    <source>
        <dbReference type="Proteomes" id="UP001551011"/>
    </source>
</evidence>
<dbReference type="InterPro" id="IPR046218">
    <property type="entry name" value="DUF6251"/>
</dbReference>